<dbReference type="Proteomes" id="UP000789366">
    <property type="component" value="Unassembled WGS sequence"/>
</dbReference>
<feature type="non-terminal residue" evidence="1">
    <location>
        <position position="155"/>
    </location>
</feature>
<dbReference type="EMBL" id="CAJVPW010015516">
    <property type="protein sequence ID" value="CAG8662583.1"/>
    <property type="molecule type" value="Genomic_DNA"/>
</dbReference>
<protein>
    <submittedName>
        <fullName evidence="1">17897_t:CDS:1</fullName>
    </submittedName>
</protein>
<accession>A0ACA9NL27</accession>
<evidence type="ECO:0000313" key="2">
    <source>
        <dbReference type="Proteomes" id="UP000789366"/>
    </source>
</evidence>
<proteinExistence type="predicted"/>
<keyword evidence="2" id="KW-1185">Reference proteome</keyword>
<sequence length="155" mass="18329">MPATTNSKYKDLYQENQTYKDENIIYNYKKSNIETYNDREVFLIQRLSTVAVTTLPTKKALQKRNQYDRKFSQSIDDYAMNKNQIISKKNKNSYNEVLNSNKTISIQVSQGIQNPSHIIEKEKPFKCCYISSIEKKQNQEGTSFRDFYRCCQCEK</sequence>
<gene>
    <name evidence="1" type="ORF">SPELUC_LOCUS9328</name>
</gene>
<reference evidence="1" key="1">
    <citation type="submission" date="2021-06" db="EMBL/GenBank/DDBJ databases">
        <authorList>
            <person name="Kallberg Y."/>
            <person name="Tangrot J."/>
            <person name="Rosling A."/>
        </authorList>
    </citation>
    <scope>NUCLEOTIDE SEQUENCE</scope>
    <source>
        <strain evidence="1">28 12/20/2015</strain>
    </source>
</reference>
<organism evidence="1 2">
    <name type="scientific">Cetraspora pellucida</name>
    <dbReference type="NCBI Taxonomy" id="1433469"/>
    <lineage>
        <taxon>Eukaryota</taxon>
        <taxon>Fungi</taxon>
        <taxon>Fungi incertae sedis</taxon>
        <taxon>Mucoromycota</taxon>
        <taxon>Glomeromycotina</taxon>
        <taxon>Glomeromycetes</taxon>
        <taxon>Diversisporales</taxon>
        <taxon>Gigasporaceae</taxon>
        <taxon>Cetraspora</taxon>
    </lineage>
</organism>
<comment type="caution">
    <text evidence="1">The sequence shown here is derived from an EMBL/GenBank/DDBJ whole genome shotgun (WGS) entry which is preliminary data.</text>
</comment>
<evidence type="ECO:0000313" key="1">
    <source>
        <dbReference type="EMBL" id="CAG8662583.1"/>
    </source>
</evidence>
<name>A0ACA9NL27_9GLOM</name>